<dbReference type="Pfam" id="PF00443">
    <property type="entry name" value="UCH"/>
    <property type="match status" value="1"/>
</dbReference>
<dbReference type="FunFam" id="3.90.70.10:FF:000022">
    <property type="entry name" value="Ubiquitin carboxyl-terminal hydrolase 24"/>
    <property type="match status" value="1"/>
</dbReference>
<dbReference type="RefSeq" id="XP_009822831.1">
    <property type="nucleotide sequence ID" value="XM_009824529.1"/>
</dbReference>
<keyword evidence="6" id="KW-0378">Hydrolase</keyword>
<evidence type="ECO:0000256" key="7">
    <source>
        <dbReference type="ARBA" id="ARBA00022807"/>
    </source>
</evidence>
<evidence type="ECO:0000313" key="10">
    <source>
        <dbReference type="EMBL" id="ETV87968.1"/>
    </source>
</evidence>
<comment type="similarity">
    <text evidence="2">Belongs to the peptidase C19 family.</text>
</comment>
<dbReference type="InterPro" id="IPR028889">
    <property type="entry name" value="USP"/>
</dbReference>
<dbReference type="InterPro" id="IPR018200">
    <property type="entry name" value="USP_CS"/>
</dbReference>
<name>W4HA27_APHAT</name>
<dbReference type="PROSITE" id="PS50235">
    <property type="entry name" value="USP_3"/>
    <property type="match status" value="1"/>
</dbReference>
<feature type="compositionally biased region" description="Acidic residues" evidence="8">
    <location>
        <begin position="2101"/>
        <end position="2110"/>
    </location>
</feature>
<dbReference type="PANTHER" id="PTHR24006:SF758">
    <property type="entry name" value="UBIQUITIN CARBOXYL-TERMINAL HYDROLASE 36"/>
    <property type="match status" value="1"/>
</dbReference>
<dbReference type="GO" id="GO:0016579">
    <property type="term" value="P:protein deubiquitination"/>
    <property type="evidence" value="ECO:0007669"/>
    <property type="project" value="InterPro"/>
</dbReference>
<dbReference type="InterPro" id="IPR038765">
    <property type="entry name" value="Papain-like_cys_pep_sf"/>
</dbReference>
<dbReference type="STRING" id="112090.W4HA27"/>
<reference evidence="10" key="1">
    <citation type="submission" date="2013-12" db="EMBL/GenBank/DDBJ databases">
        <title>The Genome Sequence of Aphanomyces astaci APO3.</title>
        <authorList>
            <consortium name="The Broad Institute Genomics Platform"/>
            <person name="Russ C."/>
            <person name="Tyler B."/>
            <person name="van West P."/>
            <person name="Dieguez-Uribeondo J."/>
            <person name="Young S.K."/>
            <person name="Zeng Q."/>
            <person name="Gargeya S."/>
            <person name="Fitzgerald M."/>
            <person name="Abouelleil A."/>
            <person name="Alvarado L."/>
            <person name="Chapman S.B."/>
            <person name="Gainer-Dewar J."/>
            <person name="Goldberg J."/>
            <person name="Griggs A."/>
            <person name="Gujja S."/>
            <person name="Hansen M."/>
            <person name="Howarth C."/>
            <person name="Imamovic A."/>
            <person name="Ireland A."/>
            <person name="Larimer J."/>
            <person name="McCowan C."/>
            <person name="Murphy C."/>
            <person name="Pearson M."/>
            <person name="Poon T.W."/>
            <person name="Priest M."/>
            <person name="Roberts A."/>
            <person name="Saif S."/>
            <person name="Shea T."/>
            <person name="Sykes S."/>
            <person name="Wortman J."/>
            <person name="Nusbaum C."/>
            <person name="Birren B."/>
        </authorList>
    </citation>
    <scope>NUCLEOTIDE SEQUENCE [LARGE SCALE GENOMIC DNA]</scope>
    <source>
        <strain evidence="10">APO3</strain>
    </source>
</reference>
<protein>
    <recommendedName>
        <fullName evidence="3">ubiquitinyl hydrolase 1</fullName>
        <ecNumber evidence="3">3.4.19.12</ecNumber>
    </recommendedName>
</protein>
<proteinExistence type="inferred from homology"/>
<evidence type="ECO:0000256" key="3">
    <source>
        <dbReference type="ARBA" id="ARBA00012759"/>
    </source>
</evidence>
<evidence type="ECO:0000256" key="6">
    <source>
        <dbReference type="ARBA" id="ARBA00022801"/>
    </source>
</evidence>
<dbReference type="PROSITE" id="PS00973">
    <property type="entry name" value="USP_2"/>
    <property type="match status" value="1"/>
</dbReference>
<dbReference type="OrthoDB" id="289038at2759"/>
<dbReference type="EMBL" id="KI913115">
    <property type="protein sequence ID" value="ETV87968.1"/>
    <property type="molecule type" value="Genomic_DNA"/>
</dbReference>
<dbReference type="GO" id="GO:0005634">
    <property type="term" value="C:nucleus"/>
    <property type="evidence" value="ECO:0007669"/>
    <property type="project" value="TreeGrafter"/>
</dbReference>
<feature type="region of interest" description="Disordered" evidence="8">
    <location>
        <begin position="2097"/>
        <end position="2148"/>
    </location>
</feature>
<comment type="catalytic activity">
    <reaction evidence="1">
        <text>Thiol-dependent hydrolysis of ester, thioester, amide, peptide and isopeptide bonds formed by the C-terminal Gly of ubiquitin (a 76-residue protein attached to proteins as an intracellular targeting signal).</text>
        <dbReference type="EC" id="3.4.19.12"/>
    </reaction>
</comment>
<feature type="domain" description="USP" evidence="9">
    <location>
        <begin position="1323"/>
        <end position="1654"/>
    </location>
</feature>
<evidence type="ECO:0000256" key="5">
    <source>
        <dbReference type="ARBA" id="ARBA00022786"/>
    </source>
</evidence>
<dbReference type="VEuPathDB" id="FungiDB:H257_01366"/>
<feature type="compositionally biased region" description="Polar residues" evidence="8">
    <location>
        <begin position="2139"/>
        <end position="2148"/>
    </location>
</feature>
<organism evidence="10">
    <name type="scientific">Aphanomyces astaci</name>
    <name type="common">Crayfish plague agent</name>
    <dbReference type="NCBI Taxonomy" id="112090"/>
    <lineage>
        <taxon>Eukaryota</taxon>
        <taxon>Sar</taxon>
        <taxon>Stramenopiles</taxon>
        <taxon>Oomycota</taxon>
        <taxon>Saprolegniomycetes</taxon>
        <taxon>Saprolegniales</taxon>
        <taxon>Verrucalvaceae</taxon>
        <taxon>Aphanomyces</taxon>
    </lineage>
</organism>
<dbReference type="GO" id="GO:0005829">
    <property type="term" value="C:cytosol"/>
    <property type="evidence" value="ECO:0007669"/>
    <property type="project" value="TreeGrafter"/>
</dbReference>
<dbReference type="SUPFAM" id="SSF54001">
    <property type="entry name" value="Cysteine proteinases"/>
    <property type="match status" value="1"/>
</dbReference>
<sequence length="2148" mass="236916">MNADDFAALCQEVIVDMDTTCTMIAEELSSMVDPSDYLAAILEVVSSSTVEGDALDRLIADYMPHFVRVVLARSFGDDCAPHVNEFLQVTLECVIQRLREGDPSMIPTMHRIFDHRRQFYTSRLTAKSSSTNETYDYAASASALVHADVLRNINFFGDQGGFHVLLCNIDVHMALDESSPTSADNNHNEHDDNNRVFDSFSLDALVCALNAVAVAVDLFTDAFAVRFLDDLTTALCHYVRRTPVPRESVRELDELVTLLAVRVDKSTEAPRRSSVVLVNEFRLEMALQGFRGRTLERRINGLTDLNDALKNLSAVAGTPTWTCRHVVAWLDTNMVLDDLLGEAMHPELVKRGGTVFEFYIHQALLLPSHVTRLWAVCIDTRRHATTLAAVHELYLDVVTHVAHQPPMTDHVFGLLDEVSQLEAHALATLRVLATSGQLARVVSWLWSAMKANKCSGDHDVEAALALLDELIVQDGTLLSQLLVDCVQTVEGRGQGHDAALWFLSQLSRLMSEGHKIELLAEHRHHVNVSFLCTLLDDLTAYKQQSPKGNHADQIKRRLLALHGSWILASSSGAYTLTTNHLDLLWGHCVTHATSPDESSLFFQWIRLCETLVPQSHGQVVLLSLPLQRHLLTKFQSLDGTFVTQDALECFQLLFGKVNAAQNFLDDSHVVCAPLQSLEGLSQLWHLAIHASDVTVAEDTISTLVGYHLDVVPSLLDASKQVFVDTAIDFFLAAKSAQGVGNHVLRANRCIDLLRFFLEACGDKAGTDEDELTVLPSPMKYAGGSVPPPLSPSKVKRANLQWPPPLSPTTTQGPDQRDTDVAAILMEFQPTPEQVQNDRTSSLQRIDTQRPARVHPLSSEQMALAIQASGDRCIGGPPPSEAYGTMQATVVNHPHFFDALFSILDWPGDTSERAWELLCRLPSNRALLQHMVVLRDSRTSKVPWQSLLDTSNIPRLLYGLRLVEALLKPLTAECESHKHTPRRQWRERFIRLGGGLHLYTALLHWSHTPSTSPETGFAQDLHSTCLALLATTLQYFITLDSTQLASSPYDVALGESTLPAFIAQLSLHKIAAQAVTMVRTSPEANAVVVVAATRLLFATVSAEDVVQWTDADLKELVLDLSVRHPSIRADLCAQLVSFVVSHADVLTNISRVTCDLVVCGTVANATNELPELLVALLSHGIAPTLKSWMHDSRFGQRFLSHVTSHRSTDTWSATDHTLAAYLGVLKLLVHAKVCPVADAVELLLDTCLFGTNTSSNSVLCKSSATRAVASDLVVELAATASVWASSLAPRVSRFHDQVRDVLDTLGRPWNLTPRDEARDGVTAAGLYNPGCICYMNALLQQLFHVPSFRECILATAVDPTESSAAEEVAELQAVFVSLIHTTRKWHDPSAFGVSHRDVDGQPTDLRVQMDADEFLGMLLDRVESVLLTKPASKMTIGTLGFGGQLVNQIITEHGHVSEREEPFVVLSLDVQHKPSIEASLGSYVQGETLEGDNAYFCEVVKEKVRATKRVCIKTLPETLVVHLKRFEFDYDTMEKVKLNDFVEFPTQLNMAPFTAEGLQRGPGHDEAWYALKGVVVHSGTADMGHYYSFIQDRAESTDWWEFNDQIVRPFSLDNLTDECFGGDEVVDKWDPATRAYASVLQPKKRSAYMLVYDRVSKTPVESPPLPVSSTALALQASVQVENDHFDRLLHAVDGAHIRFLLSLWPQAPAEHQPPLLRAIMDLASLLPAGSTVVPALDVHSAAASMGSWFLHQATEVIMPHESAPVVIGDYAHRRTWLFDMTFLCHEPSVRHAFWDLALASVRHVIATDADVVATFLDHIVTLFFQRDSIEVSASCMSTVVSNAALGAALQPVAAFLEATTDGDRAVDIAHVLVERCHVLHHFCASFTVDDCPEGYMQPTARVATFPIEQRFLTRLVEAGPRVPSVDVDSFVARTACILSCGFEKLMATVVAHVVEDDADVSLTVIRALLDVLDQVKTTHLEAMFDVFNALLGVADAHSSLRAAALLSPESGLLEVAEFFKLHRTLHQYTYYVLEFCLTSEVPAVVEYLNDVKDQVPWVRPWMWSYLRGDVPVGDLTAGDDDTDVQTVLELMEQLFGQLGGNDQDDEEGPNQEDDKTVELKGKHGAMSVGKLVDSSEGILHSNNPAEVET</sequence>
<dbReference type="InterPro" id="IPR050164">
    <property type="entry name" value="Peptidase_C19"/>
</dbReference>
<evidence type="ECO:0000256" key="1">
    <source>
        <dbReference type="ARBA" id="ARBA00000707"/>
    </source>
</evidence>
<dbReference type="InterPro" id="IPR001394">
    <property type="entry name" value="Peptidase_C19_UCH"/>
</dbReference>
<dbReference type="Gene3D" id="3.90.70.10">
    <property type="entry name" value="Cysteine proteinases"/>
    <property type="match status" value="1"/>
</dbReference>
<gene>
    <name evidence="10" type="ORF">H257_01366</name>
</gene>
<evidence type="ECO:0000256" key="8">
    <source>
        <dbReference type="SAM" id="MobiDB-lite"/>
    </source>
</evidence>
<keyword evidence="4" id="KW-0645">Protease</keyword>
<feature type="compositionally biased region" description="Polar residues" evidence="8">
    <location>
        <begin position="831"/>
        <end position="845"/>
    </location>
</feature>
<keyword evidence="5" id="KW-0833">Ubl conjugation pathway</keyword>
<keyword evidence="7" id="KW-0788">Thiol protease</keyword>
<dbReference type="GO" id="GO:0004843">
    <property type="term" value="F:cysteine-type deubiquitinase activity"/>
    <property type="evidence" value="ECO:0007669"/>
    <property type="project" value="UniProtKB-EC"/>
</dbReference>
<dbReference type="GeneID" id="20803362"/>
<evidence type="ECO:0000256" key="4">
    <source>
        <dbReference type="ARBA" id="ARBA00022670"/>
    </source>
</evidence>
<feature type="compositionally biased region" description="Basic and acidic residues" evidence="8">
    <location>
        <begin position="2111"/>
        <end position="2120"/>
    </location>
</feature>
<accession>W4HA27</accession>
<dbReference type="GO" id="GO:0006508">
    <property type="term" value="P:proteolysis"/>
    <property type="evidence" value="ECO:0007669"/>
    <property type="project" value="UniProtKB-KW"/>
</dbReference>
<evidence type="ECO:0000256" key="2">
    <source>
        <dbReference type="ARBA" id="ARBA00009085"/>
    </source>
</evidence>
<feature type="region of interest" description="Disordered" evidence="8">
    <location>
        <begin position="831"/>
        <end position="856"/>
    </location>
</feature>
<dbReference type="PANTHER" id="PTHR24006">
    <property type="entry name" value="UBIQUITIN CARBOXYL-TERMINAL HYDROLASE"/>
    <property type="match status" value="1"/>
</dbReference>
<evidence type="ECO:0000259" key="9">
    <source>
        <dbReference type="PROSITE" id="PS50235"/>
    </source>
</evidence>
<dbReference type="EC" id="3.4.19.12" evidence="3"/>